<feature type="compositionally biased region" description="Pro residues" evidence="1">
    <location>
        <begin position="172"/>
        <end position="183"/>
    </location>
</feature>
<feature type="region of interest" description="Disordered" evidence="1">
    <location>
        <begin position="745"/>
        <end position="764"/>
    </location>
</feature>
<feature type="compositionally biased region" description="Basic and acidic residues" evidence="1">
    <location>
        <begin position="674"/>
        <end position="690"/>
    </location>
</feature>
<feature type="region of interest" description="Disordered" evidence="1">
    <location>
        <begin position="329"/>
        <end position="350"/>
    </location>
</feature>
<dbReference type="Gene3D" id="2.30.42.10">
    <property type="match status" value="3"/>
</dbReference>
<proteinExistence type="predicted"/>
<evidence type="ECO:0000313" key="4">
    <source>
        <dbReference type="RefSeq" id="XP_011494408.1"/>
    </source>
</evidence>
<dbReference type="SUPFAM" id="SSF50156">
    <property type="entry name" value="PDZ domain-like"/>
    <property type="match status" value="3"/>
</dbReference>
<dbReference type="CDD" id="cd06763">
    <property type="entry name" value="PDZ7_PDZD2-PDZ4_hPro-IL-16-like"/>
    <property type="match status" value="1"/>
</dbReference>
<feature type="compositionally biased region" description="Polar residues" evidence="1">
    <location>
        <begin position="1785"/>
        <end position="1817"/>
    </location>
</feature>
<dbReference type="CTD" id="39583"/>
<feature type="region of interest" description="Disordered" evidence="1">
    <location>
        <begin position="483"/>
        <end position="527"/>
    </location>
</feature>
<dbReference type="GeneID" id="105359493"/>
<dbReference type="InterPro" id="IPR036034">
    <property type="entry name" value="PDZ_sf"/>
</dbReference>
<feature type="compositionally biased region" description="Low complexity" evidence="1">
    <location>
        <begin position="295"/>
        <end position="312"/>
    </location>
</feature>
<feature type="compositionally biased region" description="Low complexity" evidence="1">
    <location>
        <begin position="1698"/>
        <end position="1714"/>
    </location>
</feature>
<feature type="region of interest" description="Disordered" evidence="1">
    <location>
        <begin position="1093"/>
        <end position="1119"/>
    </location>
</feature>
<dbReference type="PROSITE" id="PS50106">
    <property type="entry name" value="PDZ"/>
    <property type="match status" value="3"/>
</dbReference>
<feature type="domain" description="PDZ" evidence="2">
    <location>
        <begin position="2042"/>
        <end position="2127"/>
    </location>
</feature>
<dbReference type="Pfam" id="PF00595">
    <property type="entry name" value="PDZ"/>
    <property type="match status" value="3"/>
</dbReference>
<feature type="compositionally biased region" description="Basic and acidic residues" evidence="1">
    <location>
        <begin position="1093"/>
        <end position="1102"/>
    </location>
</feature>
<feature type="compositionally biased region" description="Polar residues" evidence="1">
    <location>
        <begin position="652"/>
        <end position="662"/>
    </location>
</feature>
<dbReference type="CDD" id="cd00136">
    <property type="entry name" value="PDZ_canonical"/>
    <property type="match status" value="1"/>
</dbReference>
<dbReference type="InterPro" id="IPR001478">
    <property type="entry name" value="PDZ"/>
</dbReference>
<accession>A0AAJ6VL67</accession>
<evidence type="ECO:0000313" key="3">
    <source>
        <dbReference type="Proteomes" id="UP000695007"/>
    </source>
</evidence>
<feature type="compositionally biased region" description="Polar residues" evidence="1">
    <location>
        <begin position="1548"/>
        <end position="1560"/>
    </location>
</feature>
<feature type="region of interest" description="Disordered" evidence="1">
    <location>
        <begin position="151"/>
        <end position="312"/>
    </location>
</feature>
<feature type="region of interest" description="Disordered" evidence="1">
    <location>
        <begin position="1358"/>
        <end position="1382"/>
    </location>
</feature>
<feature type="compositionally biased region" description="Polar residues" evidence="1">
    <location>
        <begin position="1454"/>
        <end position="1466"/>
    </location>
</feature>
<feature type="region of interest" description="Disordered" evidence="1">
    <location>
        <begin position="1690"/>
        <end position="1817"/>
    </location>
</feature>
<feature type="compositionally biased region" description="Low complexity" evidence="1">
    <location>
        <begin position="1527"/>
        <end position="1547"/>
    </location>
</feature>
<protein>
    <submittedName>
        <fullName evidence="4">LOW QUALITY PROTEIN: uncharacterized protein LOC105359493</fullName>
    </submittedName>
</protein>
<sequence>MEAQEGTRERSEEFVTVVNVAPVAESFVTVLSIGNGKPAGEDSGSDPAHPEEEVEVYRLPGERLGFGLKFDGGNKTSERVRRLFIQSCAEQSPASRASCSWGNLGEGDEVLSVDGVPVSQMTRLDCVRRLKESQLVIKLSVRCRGALRPEVVSAERKPGSQLQGQGYAKSPPELPTAPPPVPPRKSRLSAQTTSNRGSADGEASPGIKKAWDSPKSVGSSQSGSPQSQGSFRSAASSIRSSNYDSCSSSSAKCYSESKTGSPKVSLKPHISPVINKTKQELPPEAQSYLDARSQDGSSNHGSTSDDTSSSLSTVIERFSSSDRFSMTSTFSTAAEQSSHPHGPLDDNQANSDILLDSGIVGLSNPDFLLSRLANSEARTFVESRGDVELITAVVAPNTVVIEETPTLQPPLSFQDAPLSYGHEPRPGIFYSADLAADSKTHFRPIKDDAELVEKVFNGAAKEAPPLPTRNHVNRIAINQQWHQAHADNSDNRMPVLPPKPMPRKELKSKRKRDLSNVSRRRDKTLGNNEVSHAIDNFNDVIDDREEVIADDEDKPRSLEETSDIEAKEEIVANDENARGNVEEIELQYKTNKVLEIVEMKKAKAMMLQKEPSRTSEDCEVPVGGANASAYDDSPQKSYAIDVVEMTNSVNSKGIADTSTSSPVAIELEDVSDDEGGRVSNEAKEKKETNERNGMNEMVDVGEKDEIYEDTPVIDFELRKVAGYGSSEIDRLDEESDEDTRFFQGMKNQATDDIDGDEDDMTDESDDDDYYWQSNLATIGEEEENNSLEYDNANEDHLPALKSTDNLQIIEHMIESAPGYLDENAVVNGRMDNCGGGGQRLPPDGDEFPTAYQEFTNPNQPYQYVTKRETVAANGDVDRGETMVVDVSAFVPVDKATLVAKTLNTNDGRGTAETRCKKTEPLETRRTEELPDMDGDKRSTSSNYTLYGTQTSFAAPSHEALNEKTIDIAAYAKPYDAVDAEVVDGCPPPLPLTGPPKVSDNHERKFATSGELWRQDNKSEKSVKDKIAMFSSRGSLEAPLFPTSIAATTTCSPSSIASSRRLSKHKSSDDVFAEEMRSPVMTVERTQSFFDLSADHHRNDNHHPKSRNAIQSGSPPTSPRHIINGYSHSISPENNKYPGTNADSSADLDCRSNDDYATSHNDGVVRPRLGHNKSFDATQTSLTTKLAPNGLTRAMSFSGSANPYYSHDRPQTANESFLGSSSISRTNSLASTFKRPSDDMRKSSLNQLIEQRRKGISKLRGLVIPEKDAVPADQLIIDLPEIKSRDSILNSQVPRSNIQDKWGSQSSLISNSSAVSSSLRINNAFKMPAPKILSNYSPAFKRKSLTAYAGSQSPNSIAALNNSKNNANNQLTSPDAPKSLESICSPTRSDYSFDFVSSSGSPDNNLPLCKPKLNGQRKNGRNNEYDDSDNDSAVSSSQSSISRGFSPPMSPVPSDRSTVSSERSYLSESHYHQRPQLILDSTPNKTNGTTIITDKTLYSLHNARANIMTEMSYSIPEKLPSSNLITTSSSDNNSNSNSSNNSNNNSNSQPTESNRSSQIPQRQPLKRSSSNETNSSNSNSSTLTSGSPTSAESLSRRVLKPQSVEAINRKNILASARCRSGRDLNGSPLIQRKFTDEEEAVAANGATVHQVNGGFVNAHRVTNGGADCTKPRIKIAYIEITENVVVEGEKFSNQKMEEQQQQQQQQQKQQQLQQQPRLPPKRSIIPQAKNVPLLTSRSPKSEAFEPSSDMKSWMRAEMRTFAEKSNDRANSYEPRKKSSPLCDIEATSSNNRGASRSKSTLALHEQNSPTALGSSTCQSYDDDSDVDFIGFVKPKSRSNVAVKKTTDDHHDLLTVLTTKSRSRSTIHVEETSYGSSKCQMSLEDMLGAARGEKNGIGETWTTDEKLAPTRIPMPSRSGIEELDGGRSSVPGSKIPTPRNLGRRSASVTDMKKAFEKPEATSPFFPTPHQLVTTSPGHNRFPSLDSSVEEGIRCEVDQERFNGEQFGSISSLASTTSLISQQELAQLVDEANLDEPRGGHDVVVVLLHKENPSGSVGITLAGGVDCETKEISVHRVLAHSIADKEGSLQRGDRILSINGRSTRGLTHRESLAVLKQPRPELVLVLSRAKLEEGVAKLRARTESVETIVEDYETGGMREAIAWGPASMVAMYKDGAGLGFSLEGGRDSPLGDRPLLIKKIFTGGAAEKTGALRAGDQLLEVNKRDVSRMSRIEAWSFMKKVPDGEVTLLVKHPATKSS</sequence>
<feature type="compositionally biased region" description="Low complexity" evidence="1">
    <location>
        <begin position="1430"/>
        <end position="1445"/>
    </location>
</feature>
<gene>
    <name evidence="4" type="primary">LOC105359493</name>
</gene>
<reference evidence="4" key="1">
    <citation type="submission" date="2025-08" db="UniProtKB">
        <authorList>
            <consortium name="RefSeq"/>
        </authorList>
    </citation>
    <scope>IDENTIFICATION</scope>
</reference>
<dbReference type="RefSeq" id="XP_011494408.1">
    <property type="nucleotide sequence ID" value="XM_011496106.1"/>
</dbReference>
<feature type="compositionally biased region" description="Low complexity" evidence="1">
    <location>
        <begin position="1358"/>
        <end position="1368"/>
    </location>
</feature>
<feature type="compositionally biased region" description="Basic and acidic residues" evidence="1">
    <location>
        <begin position="909"/>
        <end position="938"/>
    </location>
</feature>
<feature type="domain" description="PDZ" evidence="2">
    <location>
        <begin position="2165"/>
        <end position="2250"/>
    </location>
</feature>
<feature type="compositionally biased region" description="Polar residues" evidence="1">
    <location>
        <begin position="329"/>
        <end position="339"/>
    </location>
</feature>
<organism evidence="3 4">
    <name type="scientific">Ceratosolen solmsi marchali</name>
    <dbReference type="NCBI Taxonomy" id="326594"/>
    <lineage>
        <taxon>Eukaryota</taxon>
        <taxon>Metazoa</taxon>
        <taxon>Ecdysozoa</taxon>
        <taxon>Arthropoda</taxon>
        <taxon>Hexapoda</taxon>
        <taxon>Insecta</taxon>
        <taxon>Pterygota</taxon>
        <taxon>Neoptera</taxon>
        <taxon>Endopterygota</taxon>
        <taxon>Hymenoptera</taxon>
        <taxon>Apocrita</taxon>
        <taxon>Proctotrupomorpha</taxon>
        <taxon>Chalcidoidea</taxon>
        <taxon>Agaonidae</taxon>
        <taxon>Agaoninae</taxon>
        <taxon>Ceratosolen</taxon>
    </lineage>
</organism>
<feature type="compositionally biased region" description="Polar residues" evidence="1">
    <location>
        <begin position="188"/>
        <end position="197"/>
    </location>
</feature>
<evidence type="ECO:0000259" key="2">
    <source>
        <dbReference type="PROSITE" id="PS50106"/>
    </source>
</evidence>
<feature type="compositionally biased region" description="Polar residues" evidence="1">
    <location>
        <begin position="1394"/>
        <end position="1403"/>
    </location>
</feature>
<dbReference type="Proteomes" id="UP000695007">
    <property type="component" value="Unplaced"/>
</dbReference>
<feature type="region of interest" description="Disordered" evidence="1">
    <location>
        <begin position="652"/>
        <end position="705"/>
    </location>
</feature>
<name>A0AAJ6VL67_9HYME</name>
<feature type="domain" description="PDZ" evidence="2">
    <location>
        <begin position="53"/>
        <end position="145"/>
    </location>
</feature>
<dbReference type="PANTHER" id="PTHR11324">
    <property type="entry name" value="IL16-RELATED"/>
    <property type="match status" value="1"/>
</dbReference>
<feature type="region of interest" description="Disordered" evidence="1">
    <location>
        <begin position="1907"/>
        <end position="1944"/>
    </location>
</feature>
<evidence type="ECO:0000256" key="1">
    <source>
        <dbReference type="SAM" id="MobiDB-lite"/>
    </source>
</evidence>
<dbReference type="SMART" id="SM00228">
    <property type="entry name" value="PDZ"/>
    <property type="match status" value="3"/>
</dbReference>
<feature type="region of interest" description="Disordered" evidence="1">
    <location>
        <begin position="1394"/>
        <end position="1485"/>
    </location>
</feature>
<keyword evidence="3" id="KW-1185">Reference proteome</keyword>
<dbReference type="PANTHER" id="PTHR11324:SF16">
    <property type="entry name" value="PDZ DOMAIN-CONTAINING PROTEIN 2"/>
    <property type="match status" value="1"/>
</dbReference>
<feature type="compositionally biased region" description="Basic and acidic residues" evidence="1">
    <location>
        <begin position="1751"/>
        <end position="1766"/>
    </location>
</feature>
<feature type="region of interest" description="Disordered" evidence="1">
    <location>
        <begin position="906"/>
        <end position="941"/>
    </location>
</feature>
<feature type="compositionally biased region" description="Acidic residues" evidence="1">
    <location>
        <begin position="751"/>
        <end position="764"/>
    </location>
</feature>
<feature type="compositionally biased region" description="Low complexity" evidence="1">
    <location>
        <begin position="213"/>
        <end position="257"/>
    </location>
</feature>
<feature type="region of interest" description="Disordered" evidence="1">
    <location>
        <begin position="1521"/>
        <end position="1597"/>
    </location>
</feature>
<feature type="compositionally biased region" description="Low complexity" evidence="1">
    <location>
        <begin position="1567"/>
        <end position="1589"/>
    </location>
</feature>
<dbReference type="KEGG" id="csol:105359493"/>
<feature type="compositionally biased region" description="Basic residues" evidence="1">
    <location>
        <begin position="506"/>
        <end position="522"/>
    </location>
</feature>